<dbReference type="InterPro" id="IPR011990">
    <property type="entry name" value="TPR-like_helical_dom_sf"/>
</dbReference>
<dbReference type="SMART" id="SM00028">
    <property type="entry name" value="TPR"/>
    <property type="match status" value="2"/>
</dbReference>
<dbReference type="STRING" id="1298851.TST_1304"/>
<dbReference type="PANTHER" id="PTHR42951:SF4">
    <property type="entry name" value="ACYL-COENZYME A THIOESTERASE MBLAC2"/>
    <property type="match status" value="1"/>
</dbReference>
<dbReference type="PROSITE" id="PS50005">
    <property type="entry name" value="TPR"/>
    <property type="match status" value="2"/>
</dbReference>
<evidence type="ECO:0000259" key="3">
    <source>
        <dbReference type="SMART" id="SM00849"/>
    </source>
</evidence>
<dbReference type="PANTHER" id="PTHR42951">
    <property type="entry name" value="METALLO-BETA-LACTAMASE DOMAIN-CONTAINING"/>
    <property type="match status" value="1"/>
</dbReference>
<dbReference type="PROSITE" id="PS50293">
    <property type="entry name" value="TPR_REGION"/>
    <property type="match status" value="1"/>
</dbReference>
<organism evidence="4 5">
    <name type="scientific">Thermosulfidibacter takaii (strain DSM 17441 / JCM 13301 / NBRC 103674 / ABI70S6)</name>
    <dbReference type="NCBI Taxonomy" id="1298851"/>
    <lineage>
        <taxon>Bacteria</taxon>
        <taxon>Pseudomonadati</taxon>
        <taxon>Thermosulfidibacterota</taxon>
        <taxon>Thermosulfidibacteria</taxon>
        <taxon>Thermosulfidibacterales</taxon>
        <taxon>Thermosulfidibacteraceae</taxon>
    </lineage>
</organism>
<name>A0A0S3QUU5_THET7</name>
<dbReference type="KEGG" id="ttk:TST_1304"/>
<evidence type="ECO:0000313" key="4">
    <source>
        <dbReference type="EMBL" id="BAT72091.1"/>
    </source>
</evidence>
<dbReference type="InterPro" id="IPR001279">
    <property type="entry name" value="Metallo-B-lactamas"/>
</dbReference>
<dbReference type="Gene3D" id="3.60.15.10">
    <property type="entry name" value="Ribonuclease Z/Hydroxyacylglutathione hydrolase-like"/>
    <property type="match status" value="1"/>
</dbReference>
<keyword evidence="2" id="KW-0802">TPR repeat</keyword>
<comment type="similarity">
    <text evidence="1">Belongs to the metallo-beta-lactamase superfamily. Class-B beta-lactamase family.</text>
</comment>
<dbReference type="Pfam" id="PF00753">
    <property type="entry name" value="Lactamase_B"/>
    <property type="match status" value="1"/>
</dbReference>
<feature type="domain" description="Metallo-beta-lactamase" evidence="3">
    <location>
        <begin position="30"/>
        <end position="207"/>
    </location>
</feature>
<feature type="repeat" description="TPR" evidence="2">
    <location>
        <begin position="235"/>
        <end position="268"/>
    </location>
</feature>
<proteinExistence type="inferred from homology"/>
<dbReference type="RefSeq" id="WP_068550083.1">
    <property type="nucleotide sequence ID" value="NZ_AP013035.1"/>
</dbReference>
<dbReference type="OrthoDB" id="9802248at2"/>
<dbReference type="SUPFAM" id="SSF56281">
    <property type="entry name" value="Metallo-hydrolase/oxidoreductase"/>
    <property type="match status" value="1"/>
</dbReference>
<dbReference type="CDD" id="cd06262">
    <property type="entry name" value="metallo-hydrolase-like_MBL-fold"/>
    <property type="match status" value="1"/>
</dbReference>
<dbReference type="InterPro" id="IPR019734">
    <property type="entry name" value="TPR_rpt"/>
</dbReference>
<keyword evidence="5" id="KW-1185">Reference proteome</keyword>
<dbReference type="InterPro" id="IPR036866">
    <property type="entry name" value="RibonucZ/Hydroxyglut_hydro"/>
</dbReference>
<accession>A0A0S3QUU5</accession>
<sequence length="321" mass="36502">MSTGVYHNLGKLHPALEGIDLFFYGDGPLSSNIYALDKGKVLIDTGNSAEFLYEYSQHYPESQIEKVIITHAHVDHIAGLFMLLSRFEPEIYIHEVELEASVQGKSLKEIFKEIGKEHLLRPLRGNEEITTENFNLRVLYTPGHTFGTICLFIPERKVLFSSDVVFPMKGEQALLPAPDPQGGRLEELAMSVRFLMKLEPVAFLPGHLFPVTDDPHDHMRRTYFELQLQIQQREDLAYINTGILLADMGRLDEAIECFDRVLEKEPKHPGACFVKGLAMMQKARFQDAIELFDRALEVYPDFKEAQEAKQKALIALGQAKK</sequence>
<dbReference type="AlphaFoldDB" id="A0A0S3QUU5"/>
<dbReference type="Proteomes" id="UP000063234">
    <property type="component" value="Chromosome"/>
</dbReference>
<evidence type="ECO:0000313" key="5">
    <source>
        <dbReference type="Proteomes" id="UP000063234"/>
    </source>
</evidence>
<dbReference type="Pfam" id="PF13432">
    <property type="entry name" value="TPR_16"/>
    <property type="match status" value="1"/>
</dbReference>
<dbReference type="GO" id="GO:0017001">
    <property type="term" value="P:antibiotic catabolic process"/>
    <property type="evidence" value="ECO:0007669"/>
    <property type="project" value="UniProtKB-ARBA"/>
</dbReference>
<evidence type="ECO:0000256" key="1">
    <source>
        <dbReference type="ARBA" id="ARBA00005250"/>
    </source>
</evidence>
<dbReference type="Gene3D" id="1.25.40.10">
    <property type="entry name" value="Tetratricopeptide repeat domain"/>
    <property type="match status" value="1"/>
</dbReference>
<gene>
    <name evidence="4" type="ORF">TST_1304</name>
</gene>
<protein>
    <submittedName>
        <fullName evidence="4">Beta-lactamase domain protein</fullName>
    </submittedName>
</protein>
<dbReference type="SMART" id="SM00849">
    <property type="entry name" value="Lactamase_B"/>
    <property type="match status" value="1"/>
</dbReference>
<evidence type="ECO:0000256" key="2">
    <source>
        <dbReference type="PROSITE-ProRule" id="PRU00339"/>
    </source>
</evidence>
<feature type="repeat" description="TPR" evidence="2">
    <location>
        <begin position="269"/>
        <end position="302"/>
    </location>
</feature>
<dbReference type="InterPro" id="IPR050855">
    <property type="entry name" value="NDM-1-like"/>
</dbReference>
<dbReference type="EMBL" id="AP013035">
    <property type="protein sequence ID" value="BAT72091.1"/>
    <property type="molecule type" value="Genomic_DNA"/>
</dbReference>
<reference evidence="5" key="1">
    <citation type="journal article" date="2018" name="Science">
        <title>A primordial and reversible TCA cycle in a facultatively chemolithoautotrophic thermophile.</title>
        <authorList>
            <person name="Nunoura T."/>
            <person name="Chikaraishi Y."/>
            <person name="Izaki R."/>
            <person name="Suwa T."/>
            <person name="Sato T."/>
            <person name="Harada T."/>
            <person name="Mori K."/>
            <person name="Kato Y."/>
            <person name="Miyazaki M."/>
            <person name="Shimamura S."/>
            <person name="Yanagawa K."/>
            <person name="Shuto A."/>
            <person name="Ohkouchi N."/>
            <person name="Fujita N."/>
            <person name="Takaki Y."/>
            <person name="Atomi H."/>
            <person name="Takai K."/>
        </authorList>
    </citation>
    <scope>NUCLEOTIDE SEQUENCE [LARGE SCALE GENOMIC DNA]</scope>
    <source>
        <strain evidence="5">DSM 17441 / JCM 13301 / NBRC 103674 / ABI70S6</strain>
    </source>
</reference>